<keyword evidence="6" id="KW-0863">Zinc-finger</keyword>
<dbReference type="PANTHER" id="PTHR46527">
    <property type="entry name" value="NUCLEOPORIN-LIKE PROTEIN 2"/>
    <property type="match status" value="1"/>
</dbReference>
<evidence type="ECO:0000256" key="4">
    <source>
        <dbReference type="ARBA" id="ARBA00039886"/>
    </source>
</evidence>
<evidence type="ECO:0000313" key="10">
    <source>
        <dbReference type="Proteomes" id="UP000283509"/>
    </source>
</evidence>
<proteinExistence type="predicted"/>
<dbReference type="Proteomes" id="UP000283509">
    <property type="component" value="Unassembled WGS sequence"/>
</dbReference>
<dbReference type="EMBL" id="QCYY01002855">
    <property type="protein sequence ID" value="ROT67065.1"/>
    <property type="molecule type" value="Genomic_DNA"/>
</dbReference>
<dbReference type="GO" id="GO:0031965">
    <property type="term" value="C:nuclear membrane"/>
    <property type="evidence" value="ECO:0007669"/>
    <property type="project" value="UniProtKB-SubCell"/>
</dbReference>
<reference evidence="9 10" key="1">
    <citation type="submission" date="2018-04" db="EMBL/GenBank/DDBJ databases">
        <authorList>
            <person name="Zhang X."/>
            <person name="Yuan J."/>
            <person name="Li F."/>
            <person name="Xiang J."/>
        </authorList>
    </citation>
    <scope>NUCLEOTIDE SEQUENCE [LARGE SCALE GENOMIC DNA]</scope>
    <source>
        <tissue evidence="9">Muscle</tissue>
    </source>
</reference>
<gene>
    <name evidence="9" type="ORF">C7M84_014873</name>
</gene>
<dbReference type="Pfam" id="PF13634">
    <property type="entry name" value="Nucleoporin_FG"/>
    <property type="match status" value="3"/>
</dbReference>
<comment type="caution">
    <text evidence="9">The sequence shown here is derived from an EMBL/GenBank/DDBJ whole genome shotgun (WGS) entry which is preliminary data.</text>
</comment>
<keyword evidence="6" id="KW-0479">Metal-binding</keyword>
<name>A0A3R7SMD8_PENVA</name>
<dbReference type="AlphaFoldDB" id="A0A3R7SMD8"/>
<evidence type="ECO:0000256" key="6">
    <source>
        <dbReference type="PROSITE-ProRule" id="PRU00723"/>
    </source>
</evidence>
<keyword evidence="2" id="KW-0539">Nucleus</keyword>
<dbReference type="InterPro" id="IPR025574">
    <property type="entry name" value="Nucleoporin_FG_rpt"/>
</dbReference>
<evidence type="ECO:0000256" key="7">
    <source>
        <dbReference type="SAM" id="MobiDB-lite"/>
    </source>
</evidence>
<feature type="compositionally biased region" description="Polar residues" evidence="7">
    <location>
        <begin position="299"/>
        <end position="321"/>
    </location>
</feature>
<evidence type="ECO:0000256" key="3">
    <source>
        <dbReference type="ARBA" id="ARBA00037262"/>
    </source>
</evidence>
<comment type="function">
    <text evidence="3">Required for the export of mRNAs containing poly(A) tails from the nucleus into the cytoplasm.</text>
</comment>
<dbReference type="PANTHER" id="PTHR46527:SF1">
    <property type="entry name" value="NUCLEOPORIN NUP42"/>
    <property type="match status" value="1"/>
</dbReference>
<feature type="compositionally biased region" description="Low complexity" evidence="7">
    <location>
        <begin position="289"/>
        <end position="298"/>
    </location>
</feature>
<comment type="subcellular location">
    <subcellularLocation>
        <location evidence="1">Nucleus membrane</location>
        <topology evidence="1">Peripheral membrane protein</topology>
        <orientation evidence="1">Cytoplasmic side</orientation>
    </subcellularLocation>
</comment>
<evidence type="ECO:0000259" key="8">
    <source>
        <dbReference type="PROSITE" id="PS50103"/>
    </source>
</evidence>
<dbReference type="InterPro" id="IPR000571">
    <property type="entry name" value="Znf_CCCH"/>
</dbReference>
<organism evidence="9 10">
    <name type="scientific">Penaeus vannamei</name>
    <name type="common">Whiteleg shrimp</name>
    <name type="synonym">Litopenaeus vannamei</name>
    <dbReference type="NCBI Taxonomy" id="6689"/>
    <lineage>
        <taxon>Eukaryota</taxon>
        <taxon>Metazoa</taxon>
        <taxon>Ecdysozoa</taxon>
        <taxon>Arthropoda</taxon>
        <taxon>Crustacea</taxon>
        <taxon>Multicrustacea</taxon>
        <taxon>Malacostraca</taxon>
        <taxon>Eumalacostraca</taxon>
        <taxon>Eucarida</taxon>
        <taxon>Decapoda</taxon>
        <taxon>Dendrobranchiata</taxon>
        <taxon>Penaeoidea</taxon>
        <taxon>Penaeidae</taxon>
        <taxon>Penaeus</taxon>
    </lineage>
</organism>
<dbReference type="STRING" id="6689.A0A3R7SMD8"/>
<evidence type="ECO:0000256" key="1">
    <source>
        <dbReference type="ARBA" id="ARBA00004335"/>
    </source>
</evidence>
<feature type="domain" description="C3H1-type" evidence="8">
    <location>
        <begin position="9"/>
        <end position="36"/>
    </location>
</feature>
<dbReference type="GO" id="GO:0008270">
    <property type="term" value="F:zinc ion binding"/>
    <property type="evidence" value="ECO:0007669"/>
    <property type="project" value="UniProtKB-KW"/>
</dbReference>
<dbReference type="OrthoDB" id="6379788at2759"/>
<sequence>MFGRPATVGNNKQVCNFYLKGNCKYGTRCWNLHPQNQGTTTITSAFSGGGGAGGLFGQKPNPQQDTKDFTEFVKQVSGEMSQWERSGQWLLSSFAPLKSKPPISGFTDSSPEELRVQAYEALKSNSSHTYQTQWSELQQRFKQLREALKVSTTEATQALREVFHAKGAGDQQGQQPINNPSLFGKPSGQGLFGGSSAPPSNSPGLLGAKPQASVFGGNTSVFGGSQQSSAGLFGGAGASSSGANKQVFGGQATLSSSTFGAGGSSGSTTFGNAAQTPTTQSGIFGGSSQGQSSSLFGGTPSTPGVAQPSSGNIFGGNSQNIFGRTSQAQPSLFGGMAGSSQGGVFGGAQGTGIFSSAANKPGTPTATATEGGVFGGQQGLLGAHPQQQSSLFGRHPASTPGVFGGSAPVPASAAPLNSGTSIFGGGATQSTNSVFGGGATANTPTAASGGMGLFGGTTMSKPDTPGTGIFGGAASSSTAPGLFGQPPDNPLANKGGLLPTPPASQLQPQYLGFDPAKGRQNVSQVAGGDPVSAAGNKAEWYTPLEQLQPCDREQFEADTFTKLPMCAPPLKYCF</sequence>
<keyword evidence="6" id="KW-0862">Zinc</keyword>
<dbReference type="Gene3D" id="4.10.1000.10">
    <property type="entry name" value="Zinc finger, CCCH-type"/>
    <property type="match status" value="1"/>
</dbReference>
<dbReference type="PROSITE" id="PS50103">
    <property type="entry name" value="ZF_C3H1"/>
    <property type="match status" value="1"/>
</dbReference>
<feature type="region of interest" description="Disordered" evidence="7">
    <location>
        <begin position="167"/>
        <end position="210"/>
    </location>
</feature>
<dbReference type="InterPro" id="IPR051767">
    <property type="entry name" value="Nucleoporin_NUP42"/>
</dbReference>
<feature type="compositionally biased region" description="Polar residues" evidence="7">
    <location>
        <begin position="171"/>
        <end position="181"/>
    </location>
</feature>
<keyword evidence="10" id="KW-1185">Reference proteome</keyword>
<protein>
    <recommendedName>
        <fullName evidence="4">Nucleoporin NUP42</fullName>
    </recommendedName>
    <alternativeName>
        <fullName evidence="5">Nucleoporin-like protein 2</fullName>
    </alternativeName>
</protein>
<feature type="zinc finger region" description="C3H1-type" evidence="6">
    <location>
        <begin position="9"/>
        <end position="36"/>
    </location>
</feature>
<evidence type="ECO:0000256" key="2">
    <source>
        <dbReference type="ARBA" id="ARBA00023242"/>
    </source>
</evidence>
<feature type="compositionally biased region" description="Low complexity" evidence="7">
    <location>
        <begin position="194"/>
        <end position="207"/>
    </location>
</feature>
<reference evidence="9 10" key="2">
    <citation type="submission" date="2019-01" db="EMBL/GenBank/DDBJ databases">
        <title>The decoding of complex shrimp genome reveals the adaptation for benthos swimmer, frequently molting mechanism and breeding impact on genome.</title>
        <authorList>
            <person name="Sun Y."/>
            <person name="Gao Y."/>
            <person name="Yu Y."/>
        </authorList>
    </citation>
    <scope>NUCLEOTIDE SEQUENCE [LARGE SCALE GENOMIC DNA]</scope>
    <source>
        <tissue evidence="9">Muscle</tissue>
    </source>
</reference>
<evidence type="ECO:0000313" key="9">
    <source>
        <dbReference type="EMBL" id="ROT67065.1"/>
    </source>
</evidence>
<dbReference type="SMART" id="SM00356">
    <property type="entry name" value="ZnF_C3H1"/>
    <property type="match status" value="1"/>
</dbReference>
<feature type="region of interest" description="Disordered" evidence="7">
    <location>
        <begin position="260"/>
        <end position="321"/>
    </location>
</feature>
<accession>A0A3R7SMD8</accession>
<evidence type="ECO:0000256" key="5">
    <source>
        <dbReference type="ARBA" id="ARBA00042384"/>
    </source>
</evidence>
<dbReference type="GO" id="GO:0005643">
    <property type="term" value="C:nuclear pore"/>
    <property type="evidence" value="ECO:0007669"/>
    <property type="project" value="UniProtKB-ARBA"/>
</dbReference>